<comment type="pathway">
    <text evidence="3">Amino-acid degradation; L-tryptophan degradation via kynurenine pathway; L-kynurenine from L-tryptophan: step 2/2.</text>
</comment>
<dbReference type="InterPro" id="IPR027519">
    <property type="entry name" value="KFase_ver/fungi-typ"/>
</dbReference>
<evidence type="ECO:0000313" key="6">
    <source>
        <dbReference type="Proteomes" id="UP000234275"/>
    </source>
</evidence>
<feature type="active site" evidence="3">
    <location>
        <position position="243"/>
    </location>
</feature>
<evidence type="ECO:0000256" key="1">
    <source>
        <dbReference type="ARBA" id="ARBA00022801"/>
    </source>
</evidence>
<dbReference type="UniPathway" id="UPA00333">
    <property type="reaction ID" value="UER00454"/>
</dbReference>
<dbReference type="EMBL" id="MSFO01000010">
    <property type="protein sequence ID" value="PLB43940.1"/>
    <property type="molecule type" value="Genomic_DNA"/>
</dbReference>
<feature type="active site" description="Nucleophile" evidence="3">
    <location>
        <position position="137"/>
    </location>
</feature>
<dbReference type="AlphaFoldDB" id="A0A2I2FTH0"/>
<dbReference type="InterPro" id="IPR029058">
    <property type="entry name" value="AB_hydrolase_fold"/>
</dbReference>
<dbReference type="PANTHER" id="PTHR48081">
    <property type="entry name" value="AB HYDROLASE SUPERFAMILY PROTEIN C4A8.06C"/>
    <property type="match status" value="1"/>
</dbReference>
<dbReference type="RefSeq" id="XP_024699242.1">
    <property type="nucleotide sequence ID" value="XM_024850294.1"/>
</dbReference>
<comment type="caution">
    <text evidence="5">The sequence shown here is derived from an EMBL/GenBank/DDBJ whole genome shotgun (WGS) entry which is preliminary data.</text>
</comment>
<organism evidence="5 6">
    <name type="scientific">Aspergillus steynii IBT 23096</name>
    <dbReference type="NCBI Taxonomy" id="1392250"/>
    <lineage>
        <taxon>Eukaryota</taxon>
        <taxon>Fungi</taxon>
        <taxon>Dikarya</taxon>
        <taxon>Ascomycota</taxon>
        <taxon>Pezizomycotina</taxon>
        <taxon>Eurotiomycetes</taxon>
        <taxon>Eurotiomycetidae</taxon>
        <taxon>Eurotiales</taxon>
        <taxon>Aspergillaceae</taxon>
        <taxon>Aspergillus</taxon>
        <taxon>Aspergillus subgen. Circumdati</taxon>
    </lineage>
</organism>
<evidence type="ECO:0000259" key="4">
    <source>
        <dbReference type="Pfam" id="PF20434"/>
    </source>
</evidence>
<sequence length="305" mass="33715">MYNHYYLYGKDHVLQTVAVTTLPETSLQDNSYWVILIHGGAWRDPTQTSIGYLTHAASILTSSPAYTSSTLPRIAAFASIEYRLSPHPAHPQDRHTTDPREYRAAKHPDHLADVQDALAFLQRKYGFGERYILVGHSCGATMAFQSVMGCLRSGGDNEEELDEERKVSPFAPTAILGMAGIYDLRLLRDTFRDVSAYQEIVEGAFGKDEAVWDAVSPAAVQGPSGVAGWKAGRLAVLAYSPEDGLVDPTQREAMRQALAPWEKGHSHVKSRRVELLSLTGSHDESWEKGQDLARAIAFTIDKLDD</sequence>
<dbReference type="Proteomes" id="UP000234275">
    <property type="component" value="Unassembled WGS sequence"/>
</dbReference>
<evidence type="ECO:0000256" key="2">
    <source>
        <dbReference type="ARBA" id="ARBA00023079"/>
    </source>
</evidence>
<dbReference type="GeneID" id="36557993"/>
<dbReference type="InterPro" id="IPR050300">
    <property type="entry name" value="GDXG_lipolytic_enzyme"/>
</dbReference>
<dbReference type="GO" id="GO:0019441">
    <property type="term" value="P:L-tryptophan catabolic process to kynurenine"/>
    <property type="evidence" value="ECO:0007669"/>
    <property type="project" value="UniProtKB-UniRule"/>
</dbReference>
<feature type="domain" description="BD-FAE-like" evidence="4">
    <location>
        <begin position="29"/>
        <end position="218"/>
    </location>
</feature>
<keyword evidence="6" id="KW-1185">Reference proteome</keyword>
<dbReference type="HAMAP" id="MF_03014">
    <property type="entry name" value="KFase"/>
    <property type="match status" value="1"/>
</dbReference>
<proteinExistence type="inferred from homology"/>
<evidence type="ECO:0000256" key="3">
    <source>
        <dbReference type="HAMAP-Rule" id="MF_03014"/>
    </source>
</evidence>
<comment type="catalytic activity">
    <reaction evidence="3">
        <text>N-formyl-L-kynurenine + H2O = L-kynurenine + formate + H(+)</text>
        <dbReference type="Rhea" id="RHEA:13009"/>
        <dbReference type="ChEBI" id="CHEBI:15377"/>
        <dbReference type="ChEBI" id="CHEBI:15378"/>
        <dbReference type="ChEBI" id="CHEBI:15740"/>
        <dbReference type="ChEBI" id="CHEBI:57959"/>
        <dbReference type="ChEBI" id="CHEBI:58629"/>
        <dbReference type="EC" id="3.5.1.9"/>
    </reaction>
</comment>
<protein>
    <recommendedName>
        <fullName evidence="3">Kynurenine formamidase</fullName>
        <shortName evidence="3">KFA</shortName>
        <shortName evidence="3">KFase</shortName>
        <ecNumber evidence="3">3.5.1.9</ecNumber>
    </recommendedName>
    <alternativeName>
        <fullName evidence="3">Arylformamidase</fullName>
    </alternativeName>
    <alternativeName>
        <fullName evidence="3">N-formylkynurenine formamidase</fullName>
        <shortName evidence="3">FKF</shortName>
    </alternativeName>
</protein>
<dbReference type="STRING" id="1392250.A0A2I2FTH0"/>
<reference evidence="5 6" key="1">
    <citation type="submission" date="2016-12" db="EMBL/GenBank/DDBJ databases">
        <title>The genomes of Aspergillus section Nigri reveals drivers in fungal speciation.</title>
        <authorList>
            <consortium name="DOE Joint Genome Institute"/>
            <person name="Vesth T.C."/>
            <person name="Nybo J."/>
            <person name="Theobald S."/>
            <person name="Brandl J."/>
            <person name="Frisvad J.C."/>
            <person name="Nielsen K.F."/>
            <person name="Lyhne E.K."/>
            <person name="Kogle M.E."/>
            <person name="Kuo A."/>
            <person name="Riley R."/>
            <person name="Clum A."/>
            <person name="Nolan M."/>
            <person name="Lipzen A."/>
            <person name="Salamov A."/>
            <person name="Henrissat B."/>
            <person name="Wiebenga A."/>
            <person name="De Vries R.P."/>
            <person name="Grigoriev I.V."/>
            <person name="Mortensen U.H."/>
            <person name="Andersen M.R."/>
            <person name="Baker S.E."/>
        </authorList>
    </citation>
    <scope>NUCLEOTIDE SEQUENCE [LARGE SCALE GENOMIC DNA]</scope>
    <source>
        <strain evidence="5 6">IBT 23096</strain>
    </source>
</reference>
<evidence type="ECO:0000313" key="5">
    <source>
        <dbReference type="EMBL" id="PLB43940.1"/>
    </source>
</evidence>
<dbReference type="PANTHER" id="PTHR48081:SF33">
    <property type="entry name" value="KYNURENINE FORMAMIDASE"/>
    <property type="match status" value="1"/>
</dbReference>
<dbReference type="SUPFAM" id="SSF53474">
    <property type="entry name" value="alpha/beta-Hydrolases"/>
    <property type="match status" value="1"/>
</dbReference>
<dbReference type="GO" id="GO:0004061">
    <property type="term" value="F:arylformamidase activity"/>
    <property type="evidence" value="ECO:0007669"/>
    <property type="project" value="UniProtKB-UniRule"/>
</dbReference>
<comment type="domain">
    <text evidence="3">The main chain amide nitrogen atoms of the second glycine and its adjacent residue in the HGGXW motif define the oxyanion hole, and stabilize the oxyanion that forms during the nucleophilic attack by the catalytic serine during substrate cleavage.</text>
</comment>
<dbReference type="InterPro" id="IPR049492">
    <property type="entry name" value="BD-FAE-like_dom"/>
</dbReference>
<keyword evidence="2 3" id="KW-0823">Tryptophan catabolism</keyword>
<feature type="active site" evidence="3">
    <location>
        <position position="282"/>
    </location>
</feature>
<dbReference type="GO" id="GO:0034354">
    <property type="term" value="P:'de novo' NAD+ biosynthetic process from L-tryptophan"/>
    <property type="evidence" value="ECO:0007669"/>
    <property type="project" value="UniProtKB-UniRule"/>
</dbReference>
<accession>A0A2I2FTH0</accession>
<comment type="similarity">
    <text evidence="3">Belongs to the kynurenine formamidase family.</text>
</comment>
<comment type="function">
    <text evidence="3">Catalyzes the hydrolysis of N-formyl-L-kynurenine to L-kynurenine, the second step in the kynurenine pathway of tryptophan degradation. Kynurenine may be further oxidized to nicotinic acid, NAD(H) and NADP(H). Required for elimination of toxic metabolites.</text>
</comment>
<dbReference type="OrthoDB" id="420264at2759"/>
<keyword evidence="1 3" id="KW-0378">Hydrolase</keyword>
<dbReference type="Gene3D" id="3.40.50.1820">
    <property type="entry name" value="alpha/beta hydrolase"/>
    <property type="match status" value="1"/>
</dbReference>
<comment type="subunit">
    <text evidence="3">Homodimer.</text>
</comment>
<dbReference type="VEuPathDB" id="FungiDB:P170DRAFT_441378"/>
<name>A0A2I2FTH0_9EURO</name>
<dbReference type="Pfam" id="PF20434">
    <property type="entry name" value="BD-FAE"/>
    <property type="match status" value="1"/>
</dbReference>
<feature type="short sequence motif" description="HGGXW" evidence="3">
    <location>
        <begin position="38"/>
        <end position="42"/>
    </location>
</feature>
<dbReference type="EC" id="3.5.1.9" evidence="3"/>
<gene>
    <name evidence="5" type="ORF">P170DRAFT_441378</name>
</gene>